<evidence type="ECO:0000313" key="2">
    <source>
        <dbReference type="Proteomes" id="UP000828390"/>
    </source>
</evidence>
<dbReference type="EMBL" id="JAIWYP010000012">
    <property type="protein sequence ID" value="KAH3726313.1"/>
    <property type="molecule type" value="Genomic_DNA"/>
</dbReference>
<reference evidence="1" key="1">
    <citation type="journal article" date="2019" name="bioRxiv">
        <title>The Genome of the Zebra Mussel, Dreissena polymorpha: A Resource for Invasive Species Research.</title>
        <authorList>
            <person name="McCartney M.A."/>
            <person name="Auch B."/>
            <person name="Kono T."/>
            <person name="Mallez S."/>
            <person name="Zhang Y."/>
            <person name="Obille A."/>
            <person name="Becker A."/>
            <person name="Abrahante J.E."/>
            <person name="Garbe J."/>
            <person name="Badalamenti J.P."/>
            <person name="Herman A."/>
            <person name="Mangelson H."/>
            <person name="Liachko I."/>
            <person name="Sullivan S."/>
            <person name="Sone E.D."/>
            <person name="Koren S."/>
            <person name="Silverstein K.A.T."/>
            <person name="Beckman K.B."/>
            <person name="Gohl D.M."/>
        </authorList>
    </citation>
    <scope>NUCLEOTIDE SEQUENCE</scope>
    <source>
        <strain evidence="1">Duluth1</strain>
        <tissue evidence="1">Whole animal</tissue>
    </source>
</reference>
<proteinExistence type="predicted"/>
<accession>A0A9D4HR06</accession>
<organism evidence="1 2">
    <name type="scientific">Dreissena polymorpha</name>
    <name type="common">Zebra mussel</name>
    <name type="synonym">Mytilus polymorpha</name>
    <dbReference type="NCBI Taxonomy" id="45954"/>
    <lineage>
        <taxon>Eukaryota</taxon>
        <taxon>Metazoa</taxon>
        <taxon>Spiralia</taxon>
        <taxon>Lophotrochozoa</taxon>
        <taxon>Mollusca</taxon>
        <taxon>Bivalvia</taxon>
        <taxon>Autobranchia</taxon>
        <taxon>Heteroconchia</taxon>
        <taxon>Euheterodonta</taxon>
        <taxon>Imparidentia</taxon>
        <taxon>Neoheterodontei</taxon>
        <taxon>Myida</taxon>
        <taxon>Dreissenoidea</taxon>
        <taxon>Dreissenidae</taxon>
        <taxon>Dreissena</taxon>
    </lineage>
</organism>
<keyword evidence="2" id="KW-1185">Reference proteome</keyword>
<comment type="caution">
    <text evidence="1">The sequence shown here is derived from an EMBL/GenBank/DDBJ whole genome shotgun (WGS) entry which is preliminary data.</text>
</comment>
<dbReference type="AlphaFoldDB" id="A0A9D4HR06"/>
<name>A0A9D4HR06_DREPO</name>
<dbReference type="Proteomes" id="UP000828390">
    <property type="component" value="Unassembled WGS sequence"/>
</dbReference>
<evidence type="ECO:0000313" key="1">
    <source>
        <dbReference type="EMBL" id="KAH3726313.1"/>
    </source>
</evidence>
<reference evidence="1" key="2">
    <citation type="submission" date="2020-11" db="EMBL/GenBank/DDBJ databases">
        <authorList>
            <person name="McCartney M.A."/>
            <person name="Auch B."/>
            <person name="Kono T."/>
            <person name="Mallez S."/>
            <person name="Becker A."/>
            <person name="Gohl D.M."/>
            <person name="Silverstein K.A.T."/>
            <person name="Koren S."/>
            <person name="Bechman K.B."/>
            <person name="Herman A."/>
            <person name="Abrahante J.E."/>
            <person name="Garbe J."/>
        </authorList>
    </citation>
    <scope>NUCLEOTIDE SEQUENCE</scope>
    <source>
        <strain evidence="1">Duluth1</strain>
        <tissue evidence="1">Whole animal</tissue>
    </source>
</reference>
<sequence length="57" mass="6800">MRDDNTEIPFSQVRCWLLREARPWRGLYTLSTLSTQMFDIVHSAVTLWTYSLVLCFM</sequence>
<protein>
    <submittedName>
        <fullName evidence="1">Uncharacterized protein</fullName>
    </submittedName>
</protein>
<gene>
    <name evidence="1" type="ORF">DPMN_052173</name>
</gene>